<dbReference type="Proteomes" id="UP000177053">
    <property type="component" value="Unassembled WGS sequence"/>
</dbReference>
<name>A0A1F7X7V7_9BACT</name>
<evidence type="ECO:0000313" key="3">
    <source>
        <dbReference type="Proteomes" id="UP000177053"/>
    </source>
</evidence>
<protein>
    <recommendedName>
        <fullName evidence="1">YoaR-like putative peptidoglycan binding domain-containing protein</fullName>
    </recommendedName>
</protein>
<gene>
    <name evidence="2" type="ORF">A2Z22_03005</name>
</gene>
<dbReference type="SUPFAM" id="SSF143985">
    <property type="entry name" value="L,D-transpeptidase pre-catalytic domain-like"/>
    <property type="match status" value="1"/>
</dbReference>
<evidence type="ECO:0000313" key="2">
    <source>
        <dbReference type="EMBL" id="OGM10829.1"/>
    </source>
</evidence>
<dbReference type="InterPro" id="IPR052913">
    <property type="entry name" value="Glycopeptide_resist_protein"/>
</dbReference>
<reference evidence="2 3" key="1">
    <citation type="journal article" date="2016" name="Nat. Commun.">
        <title>Thousands of microbial genomes shed light on interconnected biogeochemical processes in an aquifer system.</title>
        <authorList>
            <person name="Anantharaman K."/>
            <person name="Brown C.T."/>
            <person name="Hug L.A."/>
            <person name="Sharon I."/>
            <person name="Castelle C.J."/>
            <person name="Probst A.J."/>
            <person name="Thomas B.C."/>
            <person name="Singh A."/>
            <person name="Wilkins M.J."/>
            <person name="Karaoz U."/>
            <person name="Brodie E.L."/>
            <person name="Williams K.H."/>
            <person name="Hubbard S.S."/>
            <person name="Banfield J.F."/>
        </authorList>
    </citation>
    <scope>NUCLEOTIDE SEQUENCE [LARGE SCALE GENOMIC DNA]</scope>
</reference>
<feature type="domain" description="YoaR-like putative peptidoglycan binding" evidence="1">
    <location>
        <begin position="66"/>
        <end position="180"/>
    </location>
</feature>
<proteinExistence type="predicted"/>
<dbReference type="InterPro" id="IPR007391">
    <property type="entry name" value="Vancomycin_resist_VanW"/>
</dbReference>
<comment type="caution">
    <text evidence="2">The sequence shown here is derived from an EMBL/GenBank/DDBJ whole genome shotgun (WGS) entry which is preliminary data.</text>
</comment>
<sequence>MFFCIIFFIFLSLVIFNLYFQDKIYPGIYIAGQEVSGHTQEQTINLLALKFKQPDKIILTNQNQTYEIPLEAIDFSYDFQETAHLAFSLYRTGNIPNDYYHRLFSFSNKINLKLTINLNEEKFEEILSVIAGQIAVEPIYPSIEYVNDEVVVNKGKAGTDIDLKLLHLLIDQSLSYANPRPIQIPILNLDPSLTESKALDFKKRGEKYINKSLQLEADNQIYDYTATQIFNLINPDTSFKENEITELINELSNKIDREPKNPIFIYENGKVTEFSPSLDGLKVDQTQLKDFIIKNLEKLEDSDDISILITIPLNKTAPEYTTEEVNNLGIKELLGMGTSRFKGSIATRIHNISLASSKFNGILIPPNQTFSFNDSLGDVSQYTGYKQAYIIKDGKTILGDGGGVCQVSTTLFRAVLDAGLPVVERRAHAYRVSYYEQDSLPGLDATVYAPTTDLKFKNNSPAHILIQTKFDAKTSTLTFEIYGTSDGRVPTTSKPVVTDVVPPPEDLYVDDPTLPAGEIKQIDWKAWGAKVVFNYVVERDGVTIFEKTFLSNFKPWQAVFLKGTGPVI</sequence>
<dbReference type="Pfam" id="PF12229">
    <property type="entry name" value="PG_binding_4"/>
    <property type="match status" value="2"/>
</dbReference>
<dbReference type="PANTHER" id="PTHR35788:SF1">
    <property type="entry name" value="EXPORTED PROTEIN"/>
    <property type="match status" value="1"/>
</dbReference>
<feature type="domain" description="YoaR-like putative peptidoglycan binding" evidence="1">
    <location>
        <begin position="206"/>
        <end position="300"/>
    </location>
</feature>
<dbReference type="PANTHER" id="PTHR35788">
    <property type="entry name" value="EXPORTED PROTEIN-RELATED"/>
    <property type="match status" value="1"/>
</dbReference>
<dbReference type="EMBL" id="MGFS01000028">
    <property type="protein sequence ID" value="OGM10829.1"/>
    <property type="molecule type" value="Genomic_DNA"/>
</dbReference>
<dbReference type="Pfam" id="PF04294">
    <property type="entry name" value="VanW"/>
    <property type="match status" value="1"/>
</dbReference>
<accession>A0A1F7X7V7</accession>
<evidence type="ECO:0000259" key="1">
    <source>
        <dbReference type="Pfam" id="PF12229"/>
    </source>
</evidence>
<dbReference type="AlphaFoldDB" id="A0A1F7X7V7"/>
<organism evidence="2 3">
    <name type="scientific">Candidatus Woesebacteria bacterium RBG_16_34_12</name>
    <dbReference type="NCBI Taxonomy" id="1802480"/>
    <lineage>
        <taxon>Bacteria</taxon>
        <taxon>Candidatus Woeseibacteriota</taxon>
    </lineage>
</organism>
<dbReference type="InterPro" id="IPR022029">
    <property type="entry name" value="YoaR-like_PG-bd"/>
</dbReference>
<dbReference type="InterPro" id="IPR038054">
    <property type="entry name" value="LD_TPept-like_central_sf"/>
</dbReference>